<dbReference type="AlphaFoldDB" id="A0A915HG71"/>
<protein>
    <submittedName>
        <fullName evidence="2">Uncharacterized protein</fullName>
    </submittedName>
</protein>
<evidence type="ECO:0000313" key="2">
    <source>
        <dbReference type="WBParaSite" id="nRc.2.0.1.t01027-RA"/>
    </source>
</evidence>
<sequence length="238" mass="27503">YTVPKLARHKFLIYDSPLHCRVSRPYDRQLSSKVFEDDDNEVLTNADPELFGTKSKSTESNYNFSSEISSKKSSKILPFRRLKEHEKYKYFASYTLAKKLGEVESPEDFVSRGKSNSNDDLLTVPVACIYFNNCQFPNEKSILNWIRAIDFGLKQRCITSYGLSIAIASFVRLLKNYPHRPDKLLSAVGCDRLTTWFEYALQENCGPLTHNKKEAVWYVIVGPNFKILRRLTPNDQHT</sequence>
<evidence type="ECO:0000313" key="1">
    <source>
        <dbReference type="Proteomes" id="UP000887565"/>
    </source>
</evidence>
<accession>A0A915HG71</accession>
<dbReference type="Proteomes" id="UP000887565">
    <property type="component" value="Unplaced"/>
</dbReference>
<organism evidence="1 2">
    <name type="scientific">Romanomermis culicivorax</name>
    <name type="common">Nematode worm</name>
    <dbReference type="NCBI Taxonomy" id="13658"/>
    <lineage>
        <taxon>Eukaryota</taxon>
        <taxon>Metazoa</taxon>
        <taxon>Ecdysozoa</taxon>
        <taxon>Nematoda</taxon>
        <taxon>Enoplea</taxon>
        <taxon>Dorylaimia</taxon>
        <taxon>Mermithida</taxon>
        <taxon>Mermithoidea</taxon>
        <taxon>Mermithidae</taxon>
        <taxon>Romanomermis</taxon>
    </lineage>
</organism>
<reference evidence="2" key="1">
    <citation type="submission" date="2022-11" db="UniProtKB">
        <authorList>
            <consortium name="WormBaseParasite"/>
        </authorList>
    </citation>
    <scope>IDENTIFICATION</scope>
</reference>
<dbReference type="WBParaSite" id="nRc.2.0.1.t01027-RA">
    <property type="protein sequence ID" value="nRc.2.0.1.t01027-RA"/>
    <property type="gene ID" value="nRc.2.0.1.g01027"/>
</dbReference>
<proteinExistence type="predicted"/>
<keyword evidence="1" id="KW-1185">Reference proteome</keyword>
<name>A0A915HG71_ROMCU</name>